<evidence type="ECO:0000313" key="2">
    <source>
        <dbReference type="EMBL" id="BBO79782.1"/>
    </source>
</evidence>
<evidence type="ECO:0000313" key="3">
    <source>
        <dbReference type="Proteomes" id="UP000425960"/>
    </source>
</evidence>
<feature type="domain" description="Glycosyltransferase 2-like" evidence="1">
    <location>
        <begin position="67"/>
        <end position="156"/>
    </location>
</feature>
<protein>
    <recommendedName>
        <fullName evidence="1">Glycosyltransferase 2-like domain-containing protein</fullName>
    </recommendedName>
</protein>
<dbReference type="InterPro" id="IPR001173">
    <property type="entry name" value="Glyco_trans_2-like"/>
</dbReference>
<dbReference type="EMBL" id="AP021876">
    <property type="protein sequence ID" value="BBO79782.1"/>
    <property type="molecule type" value="Genomic_DNA"/>
</dbReference>
<dbReference type="KEGG" id="dov:DSCO28_03480"/>
<dbReference type="CDD" id="cd00761">
    <property type="entry name" value="Glyco_tranf_GTA_type"/>
    <property type="match status" value="1"/>
</dbReference>
<dbReference type="Pfam" id="PF00535">
    <property type="entry name" value="Glycos_transf_2"/>
    <property type="match status" value="1"/>
</dbReference>
<dbReference type="SUPFAM" id="SSF53448">
    <property type="entry name" value="Nucleotide-diphospho-sugar transferases"/>
    <property type="match status" value="1"/>
</dbReference>
<proteinExistence type="predicted"/>
<dbReference type="Proteomes" id="UP000425960">
    <property type="component" value="Chromosome"/>
</dbReference>
<evidence type="ECO:0000259" key="1">
    <source>
        <dbReference type="Pfam" id="PF00535"/>
    </source>
</evidence>
<sequence length="259" mass="29976">MSIINPEIHWKYNGEIGDRVANDIKKSFIIPILDFSPHSPYNIRTLLNDLDKTDGEVICIFNSDSVFDELKSHPRIDKFCYNNKNAGVSRSWNIGINMAEGDAVFILNSDLHIKSETIDQMFAYLFQLENAVIVGPQGSVIDFKTHKDRNYYVKGSFREPMRVHAVSGFLFAIYRQRFIDNNLSFDVRYSPCFSEEWDMGLQVIKAGLASYIVPVNGFAHEWGISGHPENDEIIYFGKRMNRDEILVNNKKKFIEKWFK</sequence>
<gene>
    <name evidence="2" type="ORF">DSCO28_03480</name>
</gene>
<organism evidence="2 3">
    <name type="scientific">Desulfosarcina ovata subsp. sediminis</name>
    <dbReference type="NCBI Taxonomy" id="885957"/>
    <lineage>
        <taxon>Bacteria</taxon>
        <taxon>Pseudomonadati</taxon>
        <taxon>Thermodesulfobacteriota</taxon>
        <taxon>Desulfobacteria</taxon>
        <taxon>Desulfobacterales</taxon>
        <taxon>Desulfosarcinaceae</taxon>
        <taxon>Desulfosarcina</taxon>
    </lineage>
</organism>
<dbReference type="Gene3D" id="3.90.550.10">
    <property type="entry name" value="Spore Coat Polysaccharide Biosynthesis Protein SpsA, Chain A"/>
    <property type="match status" value="1"/>
</dbReference>
<dbReference type="RefSeq" id="WP_155320891.1">
    <property type="nucleotide sequence ID" value="NZ_AP021876.1"/>
</dbReference>
<name>A0A5K7ZCR3_9BACT</name>
<dbReference type="AlphaFoldDB" id="A0A5K7ZCR3"/>
<accession>A0A5K7ZCR3</accession>
<reference evidence="2 3" key="1">
    <citation type="submission" date="2019-11" db="EMBL/GenBank/DDBJ databases">
        <title>Comparative genomics of hydrocarbon-degrading Desulfosarcina strains.</title>
        <authorList>
            <person name="Watanabe M."/>
            <person name="Kojima H."/>
            <person name="Fukui M."/>
        </authorList>
    </citation>
    <scope>NUCLEOTIDE SEQUENCE [LARGE SCALE GENOMIC DNA]</scope>
    <source>
        <strain evidence="2 3">28bB2T</strain>
    </source>
</reference>
<dbReference type="InterPro" id="IPR029044">
    <property type="entry name" value="Nucleotide-diphossugar_trans"/>
</dbReference>